<evidence type="ECO:0000313" key="1">
    <source>
        <dbReference type="Proteomes" id="UP000095287"/>
    </source>
</evidence>
<accession>A0A1I8AMV9</accession>
<name>A0A1I8AMV9_9BILA</name>
<protein>
    <submittedName>
        <fullName evidence="2">Transcriptional regulator</fullName>
    </submittedName>
</protein>
<dbReference type="WBParaSite" id="L893_g7238.t1">
    <property type="protein sequence ID" value="L893_g7238.t1"/>
    <property type="gene ID" value="L893_g7238"/>
</dbReference>
<dbReference type="Proteomes" id="UP000095287">
    <property type="component" value="Unplaced"/>
</dbReference>
<evidence type="ECO:0000313" key="2">
    <source>
        <dbReference type="WBParaSite" id="L893_g7238.t1"/>
    </source>
</evidence>
<keyword evidence="1" id="KW-1185">Reference proteome</keyword>
<sequence>MKDLAVNTGGTFVIVNDLTAKNGIAPVIQMHYRTQLVAFFSADDCSNADF</sequence>
<reference evidence="2" key="1">
    <citation type="submission" date="2016-11" db="UniProtKB">
        <authorList>
            <consortium name="WormBaseParasite"/>
        </authorList>
    </citation>
    <scope>IDENTIFICATION</scope>
</reference>
<dbReference type="AlphaFoldDB" id="A0A1I8AMV9"/>
<proteinExistence type="predicted"/>
<organism evidence="1 2">
    <name type="scientific">Steinernema glaseri</name>
    <dbReference type="NCBI Taxonomy" id="37863"/>
    <lineage>
        <taxon>Eukaryota</taxon>
        <taxon>Metazoa</taxon>
        <taxon>Ecdysozoa</taxon>
        <taxon>Nematoda</taxon>
        <taxon>Chromadorea</taxon>
        <taxon>Rhabditida</taxon>
        <taxon>Tylenchina</taxon>
        <taxon>Panagrolaimomorpha</taxon>
        <taxon>Strongyloidoidea</taxon>
        <taxon>Steinernematidae</taxon>
        <taxon>Steinernema</taxon>
    </lineage>
</organism>